<dbReference type="PANTHER" id="PTHR30349:SF64">
    <property type="entry name" value="PROPHAGE INTEGRASE INTD-RELATED"/>
    <property type="match status" value="1"/>
</dbReference>
<evidence type="ECO:0000256" key="2">
    <source>
        <dbReference type="ARBA" id="ARBA00023125"/>
    </source>
</evidence>
<feature type="domain" description="Tyr recombinase" evidence="5">
    <location>
        <begin position="174"/>
        <end position="378"/>
    </location>
</feature>
<dbReference type="Pfam" id="PF00589">
    <property type="entry name" value="Phage_integrase"/>
    <property type="match status" value="1"/>
</dbReference>
<evidence type="ECO:0000256" key="3">
    <source>
        <dbReference type="ARBA" id="ARBA00023172"/>
    </source>
</evidence>
<comment type="similarity">
    <text evidence="1">Belongs to the 'phage' integrase family.</text>
</comment>
<organism evidence="6 7">
    <name type="scientific">[Brevibacterium] flavum</name>
    <dbReference type="NCBI Taxonomy" id="92706"/>
    <lineage>
        <taxon>Bacteria</taxon>
        <taxon>Bacillati</taxon>
        <taxon>Actinomycetota</taxon>
        <taxon>Actinomycetes</taxon>
        <taxon>Mycobacteriales</taxon>
        <taxon>Corynebacteriaceae</taxon>
        <taxon>Corynebacterium</taxon>
    </lineage>
</organism>
<feature type="region of interest" description="Disordered" evidence="4">
    <location>
        <begin position="1"/>
        <end position="27"/>
    </location>
</feature>
<dbReference type="SUPFAM" id="SSF56349">
    <property type="entry name" value="DNA breaking-rejoining enzymes"/>
    <property type="match status" value="1"/>
</dbReference>
<dbReference type="InterPro" id="IPR013762">
    <property type="entry name" value="Integrase-like_cat_sf"/>
</dbReference>
<dbReference type="CDD" id="cd01189">
    <property type="entry name" value="INT_ICEBs1_C_like"/>
    <property type="match status" value="1"/>
</dbReference>
<sequence>MGVQRRPKKGSAQDRGQKPRWVGRYRDHSGKEYSKTFHTEKEAKAWVGEKERSLRRGEWVSPEDEATTLLDLAKEWKDEATKPNTIANRKALVDNLGKLGGIPLNKIIPGDISAWNRTLLEGRPWKDGKPMSSSTVAVMTGQVAGLLNRAHQDRILTHIPRISAPKAPPKMAVSRQDLATPQELAQILDLAHEGKKRKTGAPTPPRIWLEHMIQVALGTGMRVSEIGALFPEDLDVLKLQLSVVRQVLPGGRKTGPLKTERPRTIPIPKSVSDILESRIKDLNVGPGKPIFPYTGESKFEDRIYHDRNSTGRTLARIIEVLEMREITFHDFRHYYASVLIAEGAAVADVQEALGHANASTTLNTYTHLFGNHDERTRAAANSAVDYVRAARGQITASEAGDQLDKKRRARSQA</sequence>
<evidence type="ECO:0000256" key="1">
    <source>
        <dbReference type="ARBA" id="ARBA00008857"/>
    </source>
</evidence>
<dbReference type="AlphaFoldDB" id="A0A0F6WRE5"/>
<protein>
    <recommendedName>
        <fullName evidence="5">Tyr recombinase domain-containing protein</fullName>
    </recommendedName>
</protein>
<dbReference type="PATRIC" id="fig|92706.3.peg.2537"/>
<reference evidence="6 7" key="1">
    <citation type="submission" date="2015-04" db="EMBL/GenBank/DDBJ databases">
        <title>Complete Genome Sequence of Brevibacterium flavum ATCC 15168.</title>
        <authorList>
            <person name="Ahn J."/>
            <person name="Park G."/>
            <person name="Jeon W."/>
            <person name="Jang Y."/>
            <person name="Jang M."/>
            <person name="Lee H."/>
            <person name="Lee H."/>
        </authorList>
    </citation>
    <scope>NUCLEOTIDE SEQUENCE [LARGE SCALE GENOMIC DNA]</scope>
    <source>
        <strain evidence="6 7">ATCC 15168</strain>
    </source>
</reference>
<gene>
    <name evidence="6" type="ORF">YH66_12125</name>
</gene>
<dbReference type="GO" id="GO:0003677">
    <property type="term" value="F:DNA binding"/>
    <property type="evidence" value="ECO:0007669"/>
    <property type="project" value="UniProtKB-KW"/>
</dbReference>
<dbReference type="InterPro" id="IPR002104">
    <property type="entry name" value="Integrase_catalytic"/>
</dbReference>
<name>A0A0F6WRE5_9CORY</name>
<dbReference type="EMBL" id="CP011309">
    <property type="protein sequence ID" value="AKF28236.1"/>
    <property type="molecule type" value="Genomic_DNA"/>
</dbReference>
<evidence type="ECO:0000256" key="4">
    <source>
        <dbReference type="SAM" id="MobiDB-lite"/>
    </source>
</evidence>
<dbReference type="HOGENOM" id="CLU_027562_17_5_11"/>
<dbReference type="InterPro" id="IPR010998">
    <property type="entry name" value="Integrase_recombinase_N"/>
</dbReference>
<evidence type="ECO:0000313" key="7">
    <source>
        <dbReference type="Proteomes" id="UP000034037"/>
    </source>
</evidence>
<evidence type="ECO:0000259" key="5">
    <source>
        <dbReference type="PROSITE" id="PS51898"/>
    </source>
</evidence>
<dbReference type="Gene3D" id="1.10.443.10">
    <property type="entry name" value="Intergrase catalytic core"/>
    <property type="match status" value="1"/>
</dbReference>
<dbReference type="Gene3D" id="1.10.150.130">
    <property type="match status" value="1"/>
</dbReference>
<evidence type="ECO:0000313" key="6">
    <source>
        <dbReference type="EMBL" id="AKF28236.1"/>
    </source>
</evidence>
<proteinExistence type="inferred from homology"/>
<keyword evidence="3" id="KW-0233">DNA recombination</keyword>
<dbReference type="PANTHER" id="PTHR30349">
    <property type="entry name" value="PHAGE INTEGRASE-RELATED"/>
    <property type="match status" value="1"/>
</dbReference>
<dbReference type="PROSITE" id="PS51898">
    <property type="entry name" value="TYR_RECOMBINASE"/>
    <property type="match status" value="1"/>
</dbReference>
<dbReference type="Proteomes" id="UP000034037">
    <property type="component" value="Chromosome"/>
</dbReference>
<keyword evidence="7" id="KW-1185">Reference proteome</keyword>
<dbReference type="GO" id="GO:0006310">
    <property type="term" value="P:DNA recombination"/>
    <property type="evidence" value="ECO:0007669"/>
    <property type="project" value="UniProtKB-KW"/>
</dbReference>
<dbReference type="RefSeq" id="WP_046552196.1">
    <property type="nucleotide sequence ID" value="NZ_CP011309.1"/>
</dbReference>
<accession>A0A0F6WRE5</accession>
<dbReference type="InterPro" id="IPR011010">
    <property type="entry name" value="DNA_brk_join_enz"/>
</dbReference>
<dbReference type="InterPro" id="IPR050090">
    <property type="entry name" value="Tyrosine_recombinase_XerCD"/>
</dbReference>
<keyword evidence="2" id="KW-0238">DNA-binding</keyword>
<dbReference type="GO" id="GO:0015074">
    <property type="term" value="P:DNA integration"/>
    <property type="evidence" value="ECO:0007669"/>
    <property type="project" value="InterPro"/>
</dbReference>